<organism evidence="1 2">
    <name type="scientific">Sphingobium ummariense RL-3</name>
    <dbReference type="NCBI Taxonomy" id="1346791"/>
    <lineage>
        <taxon>Bacteria</taxon>
        <taxon>Pseudomonadati</taxon>
        <taxon>Pseudomonadota</taxon>
        <taxon>Alphaproteobacteria</taxon>
        <taxon>Sphingomonadales</taxon>
        <taxon>Sphingomonadaceae</taxon>
        <taxon>Sphingobium</taxon>
    </lineage>
</organism>
<evidence type="ECO:0000313" key="2">
    <source>
        <dbReference type="Proteomes" id="UP000015523"/>
    </source>
</evidence>
<comment type="caution">
    <text evidence="1">The sequence shown here is derived from an EMBL/GenBank/DDBJ whole genome shotgun (WGS) entry which is preliminary data.</text>
</comment>
<gene>
    <name evidence="1" type="ORF">M529_21660</name>
</gene>
<proteinExistence type="predicted"/>
<reference evidence="1 2" key="1">
    <citation type="journal article" date="2013" name="Genome Announc.">
        <title>Draft Genome Sequence of Sphingobium ummariense Strain RL-3, a Hexachlorocyclohexane-Degrading Bacterium.</title>
        <authorList>
            <person name="Kohli P."/>
            <person name="Dua A."/>
            <person name="Sangwan N."/>
            <person name="Oldach P."/>
            <person name="Khurana J.P."/>
            <person name="Lal R."/>
        </authorList>
    </citation>
    <scope>NUCLEOTIDE SEQUENCE [LARGE SCALE GENOMIC DNA]</scope>
    <source>
        <strain evidence="1 2">RL-3</strain>
    </source>
</reference>
<accession>T0K9J7</accession>
<dbReference type="AlphaFoldDB" id="T0K9J7"/>
<keyword evidence="2" id="KW-1185">Reference proteome</keyword>
<evidence type="ECO:0000313" key="1">
    <source>
        <dbReference type="EMBL" id="EQB30063.1"/>
    </source>
</evidence>
<dbReference type="Proteomes" id="UP000015523">
    <property type="component" value="Unassembled WGS sequence"/>
</dbReference>
<dbReference type="EMBL" id="AUWY01000127">
    <property type="protein sequence ID" value="EQB30063.1"/>
    <property type="molecule type" value="Genomic_DNA"/>
</dbReference>
<protein>
    <submittedName>
        <fullName evidence="1">Uncharacterized protein</fullName>
    </submittedName>
</protein>
<sequence>MESATPAILLFLRTDFLAARIADGRAIPRATVSTMATIPAMSKSVHKRYEASCQAEQDQ</sequence>
<name>T0K9J7_9SPHN</name>
<dbReference type="STRING" id="1346791.M529_21660"/>